<comment type="caution">
    <text evidence="2">The sequence shown here is derived from an EMBL/GenBank/DDBJ whole genome shotgun (WGS) entry which is preliminary data.</text>
</comment>
<dbReference type="AlphaFoldDB" id="A6G429"/>
<evidence type="ECO:0000256" key="1">
    <source>
        <dbReference type="SAM" id="MobiDB-lite"/>
    </source>
</evidence>
<gene>
    <name evidence="2" type="ORF">PPSIR1_02326</name>
</gene>
<protein>
    <submittedName>
        <fullName evidence="2">Uncharacterized protein</fullName>
    </submittedName>
</protein>
<accession>A6G429</accession>
<evidence type="ECO:0000313" key="2">
    <source>
        <dbReference type="EMBL" id="EDM79352.1"/>
    </source>
</evidence>
<feature type="region of interest" description="Disordered" evidence="1">
    <location>
        <begin position="158"/>
        <end position="208"/>
    </location>
</feature>
<organism evidence="2 3">
    <name type="scientific">Plesiocystis pacifica SIR-1</name>
    <dbReference type="NCBI Taxonomy" id="391625"/>
    <lineage>
        <taxon>Bacteria</taxon>
        <taxon>Pseudomonadati</taxon>
        <taxon>Myxococcota</taxon>
        <taxon>Polyangia</taxon>
        <taxon>Nannocystales</taxon>
        <taxon>Nannocystaceae</taxon>
        <taxon>Plesiocystis</taxon>
    </lineage>
</organism>
<reference evidence="2 3" key="1">
    <citation type="submission" date="2007-06" db="EMBL/GenBank/DDBJ databases">
        <authorList>
            <person name="Shimkets L."/>
            <person name="Ferriera S."/>
            <person name="Johnson J."/>
            <person name="Kravitz S."/>
            <person name="Beeson K."/>
            <person name="Sutton G."/>
            <person name="Rogers Y.-H."/>
            <person name="Friedman R."/>
            <person name="Frazier M."/>
            <person name="Venter J.C."/>
        </authorList>
    </citation>
    <scope>NUCLEOTIDE SEQUENCE [LARGE SCALE GENOMIC DNA]</scope>
    <source>
        <strain evidence="2 3">SIR-1</strain>
    </source>
</reference>
<dbReference type="Proteomes" id="UP000005801">
    <property type="component" value="Unassembled WGS sequence"/>
</dbReference>
<sequence length="208" mass="21634">MRASDVPTSGCEADWAAMHLQPGGMRRFCDHCRTQVHDLSAMDEASARTFLRATEGAEVCISYVEDASGAIVFHSRAPARSSADASVVPLSRVRASARRWQTIGAASLPSFARAAGAALSAGVVGALTGCTPHGPPAAASVELVEDAAPSVAPTVVIPAEAPPKAGGGQRLEMEEPCEPEREPKVRRRGARRKKGGLMRSGPGPLDSL</sequence>
<keyword evidence="3" id="KW-1185">Reference proteome</keyword>
<proteinExistence type="predicted"/>
<dbReference type="EMBL" id="ABCS01000020">
    <property type="protein sequence ID" value="EDM79352.1"/>
    <property type="molecule type" value="Genomic_DNA"/>
</dbReference>
<evidence type="ECO:0000313" key="3">
    <source>
        <dbReference type="Proteomes" id="UP000005801"/>
    </source>
</evidence>
<feature type="compositionally biased region" description="Basic residues" evidence="1">
    <location>
        <begin position="184"/>
        <end position="196"/>
    </location>
</feature>
<name>A6G429_9BACT</name>